<accession>A0A8J2SKB0</accession>
<gene>
    <name evidence="6" type="ORF">PECAL_4P07100</name>
</gene>
<comment type="caution">
    <text evidence="6">The sequence shown here is derived from an EMBL/GenBank/DDBJ whole genome shotgun (WGS) entry which is preliminary data.</text>
</comment>
<keyword evidence="7" id="KW-1185">Reference proteome</keyword>
<proteinExistence type="predicted"/>
<name>A0A8J2SKB0_9STRA</name>
<dbReference type="InterPro" id="IPR053137">
    <property type="entry name" value="NLR-like"/>
</dbReference>
<evidence type="ECO:0000313" key="6">
    <source>
        <dbReference type="EMBL" id="CAH0373505.1"/>
    </source>
</evidence>
<dbReference type="Gene3D" id="6.10.140.2220">
    <property type="match status" value="1"/>
</dbReference>
<evidence type="ECO:0000256" key="1">
    <source>
        <dbReference type="ARBA" id="ARBA00022723"/>
    </source>
</evidence>
<keyword evidence="3" id="KW-0862">Zinc</keyword>
<sequence length="375" mass="41423">MILTQCAVCATELGLSLGKKCGRCSTRYCGPECQKQHWEAGGHDQLCKPIKKAGGAEQYNANKRYTEAVAEAVEACAEDTKGQTCYICTQALHWKTKEGLVRGCSCRGTAGLAHVSCLAEQAKILFAEAEENNKPLDPAWARWHTCGLCKQNHHGVVRGALGWACWKTYVGRPEGDWNRINAMNELGTGLSAAEHHEDALAVREAELSTRRRLGDSEESILTVQGNLAVTYVVIGRHEEALNLYRDVYSGRVRLNGEEHLTTLIAANNYALSLNELKRFEEAKPLLRRTIPVARRVLEDGNDTMLKMRWTYAQTLYKDDGATLDDVREAVTTLEDTGRIARRVLGGAHPTTTGIEDHLRVARAILRAREAPPTSG</sequence>
<evidence type="ECO:0000259" key="5">
    <source>
        <dbReference type="PROSITE" id="PS50865"/>
    </source>
</evidence>
<dbReference type="Pfam" id="PF13424">
    <property type="entry name" value="TPR_12"/>
    <property type="match status" value="1"/>
</dbReference>
<protein>
    <recommendedName>
        <fullName evidence="5">MYND-type domain-containing protein</fullName>
    </recommendedName>
</protein>
<dbReference type="Proteomes" id="UP000789595">
    <property type="component" value="Unassembled WGS sequence"/>
</dbReference>
<evidence type="ECO:0000256" key="4">
    <source>
        <dbReference type="PROSITE-ProRule" id="PRU00134"/>
    </source>
</evidence>
<dbReference type="PROSITE" id="PS50865">
    <property type="entry name" value="ZF_MYND_2"/>
    <property type="match status" value="1"/>
</dbReference>
<keyword evidence="1" id="KW-0479">Metal-binding</keyword>
<dbReference type="EMBL" id="CAKKNE010000004">
    <property type="protein sequence ID" value="CAH0373505.1"/>
    <property type="molecule type" value="Genomic_DNA"/>
</dbReference>
<feature type="domain" description="MYND-type" evidence="5">
    <location>
        <begin position="6"/>
        <end position="47"/>
    </location>
</feature>
<dbReference type="OrthoDB" id="432970at2759"/>
<dbReference type="GO" id="GO:0008270">
    <property type="term" value="F:zinc ion binding"/>
    <property type="evidence" value="ECO:0007669"/>
    <property type="project" value="UniProtKB-KW"/>
</dbReference>
<dbReference type="SUPFAM" id="SSF144232">
    <property type="entry name" value="HIT/MYND zinc finger-like"/>
    <property type="match status" value="1"/>
</dbReference>
<dbReference type="Gene3D" id="3.30.40.10">
    <property type="entry name" value="Zinc/RING finger domain, C3HC4 (zinc finger)"/>
    <property type="match status" value="1"/>
</dbReference>
<evidence type="ECO:0000256" key="2">
    <source>
        <dbReference type="ARBA" id="ARBA00022771"/>
    </source>
</evidence>
<dbReference type="InterPro" id="IPR013083">
    <property type="entry name" value="Znf_RING/FYVE/PHD"/>
</dbReference>
<evidence type="ECO:0000313" key="7">
    <source>
        <dbReference type="Proteomes" id="UP000789595"/>
    </source>
</evidence>
<evidence type="ECO:0000256" key="3">
    <source>
        <dbReference type="ARBA" id="ARBA00022833"/>
    </source>
</evidence>
<dbReference type="AlphaFoldDB" id="A0A8J2SKB0"/>
<dbReference type="InterPro" id="IPR011990">
    <property type="entry name" value="TPR-like_helical_dom_sf"/>
</dbReference>
<dbReference type="Pfam" id="PF01753">
    <property type="entry name" value="zf-MYND"/>
    <property type="match status" value="1"/>
</dbReference>
<dbReference type="InterPro" id="IPR002893">
    <property type="entry name" value="Znf_MYND"/>
</dbReference>
<dbReference type="PANTHER" id="PTHR46082:SF6">
    <property type="entry name" value="AAA+ ATPASE DOMAIN-CONTAINING PROTEIN-RELATED"/>
    <property type="match status" value="1"/>
</dbReference>
<organism evidence="6 7">
    <name type="scientific">Pelagomonas calceolata</name>
    <dbReference type="NCBI Taxonomy" id="35677"/>
    <lineage>
        <taxon>Eukaryota</taxon>
        <taxon>Sar</taxon>
        <taxon>Stramenopiles</taxon>
        <taxon>Ochrophyta</taxon>
        <taxon>Pelagophyceae</taxon>
        <taxon>Pelagomonadales</taxon>
        <taxon>Pelagomonadaceae</taxon>
        <taxon>Pelagomonas</taxon>
    </lineage>
</organism>
<keyword evidence="2 4" id="KW-0863">Zinc-finger</keyword>
<dbReference type="SUPFAM" id="SSF48452">
    <property type="entry name" value="TPR-like"/>
    <property type="match status" value="1"/>
</dbReference>
<reference evidence="6" key="1">
    <citation type="submission" date="2021-11" db="EMBL/GenBank/DDBJ databases">
        <authorList>
            <consortium name="Genoscope - CEA"/>
            <person name="William W."/>
        </authorList>
    </citation>
    <scope>NUCLEOTIDE SEQUENCE</scope>
</reference>
<dbReference type="Gene3D" id="1.25.40.10">
    <property type="entry name" value="Tetratricopeptide repeat domain"/>
    <property type="match status" value="1"/>
</dbReference>
<dbReference type="PANTHER" id="PTHR46082">
    <property type="entry name" value="ATP/GTP-BINDING PROTEIN-RELATED"/>
    <property type="match status" value="1"/>
</dbReference>